<dbReference type="GO" id="GO:0035336">
    <property type="term" value="P:long-chain fatty-acyl-CoA metabolic process"/>
    <property type="evidence" value="ECO:0007669"/>
    <property type="project" value="TreeGrafter"/>
</dbReference>
<organism evidence="8 9">
    <name type="scientific">Lingula anatina</name>
    <name type="common">Brachiopod</name>
    <name type="synonym">Lingula unguis</name>
    <dbReference type="NCBI Taxonomy" id="7574"/>
    <lineage>
        <taxon>Eukaryota</taxon>
        <taxon>Metazoa</taxon>
        <taxon>Spiralia</taxon>
        <taxon>Lophotrochozoa</taxon>
        <taxon>Brachiopoda</taxon>
        <taxon>Linguliformea</taxon>
        <taxon>Lingulata</taxon>
        <taxon>Lingulida</taxon>
        <taxon>Linguloidea</taxon>
        <taxon>Lingulidae</taxon>
        <taxon>Lingula</taxon>
    </lineage>
</organism>
<proteinExistence type="inferred from homology"/>
<dbReference type="Pfam" id="PF07993">
    <property type="entry name" value="NAD_binding_4"/>
    <property type="match status" value="1"/>
</dbReference>
<dbReference type="InterPro" id="IPR036291">
    <property type="entry name" value="NAD(P)-bd_dom_sf"/>
</dbReference>
<dbReference type="PANTHER" id="PTHR11011">
    <property type="entry name" value="MALE STERILITY PROTEIN 2-RELATED"/>
    <property type="match status" value="1"/>
</dbReference>
<keyword evidence="2" id="KW-0812">Transmembrane</keyword>
<evidence type="ECO:0000259" key="7">
    <source>
        <dbReference type="Pfam" id="PF07993"/>
    </source>
</evidence>
<dbReference type="InParanoid" id="A0A1S3JX13"/>
<dbReference type="OrthoDB" id="429813at2759"/>
<dbReference type="GeneID" id="106176664"/>
<comment type="subcellular location">
    <subcellularLocation>
        <location evidence="1">Membrane</location>
        <topology evidence="1">Multi-pass membrane protein</topology>
    </subcellularLocation>
</comment>
<dbReference type="STRING" id="7574.A0A1S3JX13"/>
<sequence>MVAAIADFYAGRSIFVIGFTGFMGRVLVEKLLRSCSDIKAIYVLIRPKNNQDVRQRLEDVFSSKLFDKLRKERPEFRTKVIPVNGNMLEPHLGMSQSDMTRLVTDVSVVFHAAATANFEEHLKSGVLMNLHGVKKLAELCKQMSKLEALVYVSTVFANCDRSQVQEAIYPPALQPQKLMEAAEWMDAEMMEILAPHLIGKRPNTYTYIRAMVEYLLVEEYASLPIAIIRPSIVGASLREPFPGWLDNFDGPTNLLTKVGKGILRSMMGNVNGKADVVPIDLVINLMIASAWYTSVHRPSNTMVYNLTTGNLNKATWGHWGW</sequence>
<evidence type="ECO:0000256" key="1">
    <source>
        <dbReference type="ARBA" id="ARBA00004141"/>
    </source>
</evidence>
<dbReference type="InterPro" id="IPR013120">
    <property type="entry name" value="FAR_NAD-bd"/>
</dbReference>
<evidence type="ECO:0000256" key="3">
    <source>
        <dbReference type="ARBA" id="ARBA00022989"/>
    </source>
</evidence>
<dbReference type="EC" id="1.2.1.84" evidence="6"/>
<feature type="domain" description="Thioester reductase (TE)" evidence="7">
    <location>
        <begin position="18"/>
        <end position="286"/>
    </location>
</feature>
<evidence type="ECO:0000313" key="8">
    <source>
        <dbReference type="Proteomes" id="UP000085678"/>
    </source>
</evidence>
<dbReference type="SUPFAM" id="SSF51735">
    <property type="entry name" value="NAD(P)-binding Rossmann-fold domains"/>
    <property type="match status" value="1"/>
</dbReference>
<keyword evidence="6" id="KW-0443">Lipid metabolism</keyword>
<dbReference type="GO" id="GO:0080019">
    <property type="term" value="F:alcohol-forming very long-chain fatty acyl-CoA reductase activity"/>
    <property type="evidence" value="ECO:0007669"/>
    <property type="project" value="InterPro"/>
</dbReference>
<name>A0A1S3JX13_LINAN</name>
<dbReference type="AlphaFoldDB" id="A0A1S3JX13"/>
<reference evidence="9" key="1">
    <citation type="submission" date="2025-08" db="UniProtKB">
        <authorList>
            <consortium name="RefSeq"/>
        </authorList>
    </citation>
    <scope>IDENTIFICATION</scope>
    <source>
        <tissue evidence="9">Gonads</tissue>
    </source>
</reference>
<dbReference type="KEGG" id="lak:106176664"/>
<dbReference type="Proteomes" id="UP000085678">
    <property type="component" value="Unplaced"/>
</dbReference>
<evidence type="ECO:0000256" key="4">
    <source>
        <dbReference type="ARBA" id="ARBA00023136"/>
    </source>
</evidence>
<comment type="similarity">
    <text evidence="6">Belongs to the fatty acyl-CoA reductase family.</text>
</comment>
<keyword evidence="6" id="KW-0444">Lipid biosynthesis</keyword>
<keyword evidence="3" id="KW-1133">Transmembrane helix</keyword>
<dbReference type="GO" id="GO:0016020">
    <property type="term" value="C:membrane"/>
    <property type="evidence" value="ECO:0007669"/>
    <property type="project" value="UniProtKB-SubCell"/>
</dbReference>
<dbReference type="CDD" id="cd05236">
    <property type="entry name" value="FAR-N_SDR_e"/>
    <property type="match status" value="1"/>
</dbReference>
<keyword evidence="6" id="KW-0560">Oxidoreductase</keyword>
<dbReference type="GO" id="GO:0102965">
    <property type="term" value="F:alcohol-forming long-chain fatty acyl-CoA reductase activity"/>
    <property type="evidence" value="ECO:0007669"/>
    <property type="project" value="UniProtKB-EC"/>
</dbReference>
<dbReference type="Gene3D" id="3.40.50.720">
    <property type="entry name" value="NAD(P)-binding Rossmann-like Domain"/>
    <property type="match status" value="1"/>
</dbReference>
<evidence type="ECO:0000256" key="5">
    <source>
        <dbReference type="ARBA" id="ARBA00052530"/>
    </source>
</evidence>
<dbReference type="GO" id="GO:0005777">
    <property type="term" value="C:peroxisome"/>
    <property type="evidence" value="ECO:0007669"/>
    <property type="project" value="TreeGrafter"/>
</dbReference>
<keyword evidence="6" id="KW-0521">NADP</keyword>
<dbReference type="PANTHER" id="PTHR11011:SF45">
    <property type="entry name" value="FATTY ACYL-COA REDUCTASE CG8306-RELATED"/>
    <property type="match status" value="1"/>
</dbReference>
<evidence type="ECO:0000256" key="6">
    <source>
        <dbReference type="RuleBase" id="RU363097"/>
    </source>
</evidence>
<comment type="catalytic activity">
    <reaction evidence="5 6">
        <text>a long-chain fatty acyl-CoA + 2 NADPH + 2 H(+) = a long-chain primary fatty alcohol + 2 NADP(+) + CoA</text>
        <dbReference type="Rhea" id="RHEA:52716"/>
        <dbReference type="ChEBI" id="CHEBI:15378"/>
        <dbReference type="ChEBI" id="CHEBI:57287"/>
        <dbReference type="ChEBI" id="CHEBI:57783"/>
        <dbReference type="ChEBI" id="CHEBI:58349"/>
        <dbReference type="ChEBI" id="CHEBI:77396"/>
        <dbReference type="ChEBI" id="CHEBI:83139"/>
        <dbReference type="EC" id="1.2.1.84"/>
    </reaction>
</comment>
<keyword evidence="8" id="KW-1185">Reference proteome</keyword>
<evidence type="ECO:0000313" key="9">
    <source>
        <dbReference type="RefSeq" id="XP_013414591.1"/>
    </source>
</evidence>
<gene>
    <name evidence="9" type="primary">LOC106176664</name>
</gene>
<accession>A0A1S3JX13</accession>
<dbReference type="RefSeq" id="XP_013414591.1">
    <property type="nucleotide sequence ID" value="XM_013559137.1"/>
</dbReference>
<dbReference type="FunFam" id="3.40.50.720:FF:000143">
    <property type="entry name" value="Fatty acyl-CoA reductase"/>
    <property type="match status" value="1"/>
</dbReference>
<comment type="function">
    <text evidence="6">Catalyzes the reduction of fatty acyl-CoA to fatty alcohols.</text>
</comment>
<evidence type="ECO:0000256" key="2">
    <source>
        <dbReference type="ARBA" id="ARBA00022692"/>
    </source>
</evidence>
<protein>
    <recommendedName>
        <fullName evidence="6">Fatty acyl-CoA reductase</fullName>
        <ecNumber evidence="6">1.2.1.84</ecNumber>
    </recommendedName>
</protein>
<keyword evidence="4" id="KW-0472">Membrane</keyword>
<dbReference type="InterPro" id="IPR026055">
    <property type="entry name" value="FAR"/>
</dbReference>